<dbReference type="InterPro" id="IPR038973">
    <property type="entry name" value="MutL/Mlh/Pms-like"/>
</dbReference>
<evidence type="ECO:0000259" key="15">
    <source>
        <dbReference type="SMART" id="SM00853"/>
    </source>
</evidence>
<proteinExistence type="inferred from homology"/>
<evidence type="ECO:0000256" key="13">
    <source>
        <dbReference type="ARBA" id="ARBA00083250"/>
    </source>
</evidence>
<dbReference type="CDD" id="cd03484">
    <property type="entry name" value="MutL_Trans_hPMS_2_like"/>
    <property type="match status" value="1"/>
</dbReference>
<dbReference type="SUPFAM" id="SSF55874">
    <property type="entry name" value="ATPase domain of HSP90 chaperone/DNA topoisomerase II/histidine kinase"/>
    <property type="match status" value="1"/>
</dbReference>
<keyword evidence="7" id="KW-0378">Hydrolase</keyword>
<evidence type="ECO:0000256" key="7">
    <source>
        <dbReference type="ARBA" id="ARBA00022801"/>
    </source>
</evidence>
<dbReference type="InterPro" id="IPR014790">
    <property type="entry name" value="MutL_C"/>
</dbReference>
<dbReference type="Proteomes" id="UP001353858">
    <property type="component" value="Unassembled WGS sequence"/>
</dbReference>
<accession>A0AAN7SKP0</accession>
<dbReference type="Gene3D" id="3.30.565.10">
    <property type="entry name" value="Histidine kinase-like ATPase, C-terminal domain"/>
    <property type="match status" value="1"/>
</dbReference>
<evidence type="ECO:0000256" key="5">
    <source>
        <dbReference type="ARBA" id="ARBA00022759"/>
    </source>
</evidence>
<evidence type="ECO:0000256" key="11">
    <source>
        <dbReference type="ARBA" id="ARBA00072579"/>
    </source>
</evidence>
<dbReference type="InterPro" id="IPR013507">
    <property type="entry name" value="DNA_mismatch_S5_2-like"/>
</dbReference>
<keyword evidence="4" id="KW-0547">Nucleotide-binding</keyword>
<evidence type="ECO:0000259" key="16">
    <source>
        <dbReference type="SMART" id="SM01340"/>
    </source>
</evidence>
<comment type="subcellular location">
    <subcellularLocation>
        <location evidence="1">Nucleus</location>
    </subcellularLocation>
</comment>
<evidence type="ECO:0000256" key="14">
    <source>
        <dbReference type="SAM" id="MobiDB-lite"/>
    </source>
</evidence>
<comment type="similarity">
    <text evidence="2">Belongs to the DNA mismatch repair MutL/HexB family.</text>
</comment>
<dbReference type="CDD" id="cd16926">
    <property type="entry name" value="HATPase_MutL-MLH-PMS-like"/>
    <property type="match status" value="1"/>
</dbReference>
<feature type="domain" description="DNA mismatch repair protein S5" evidence="16">
    <location>
        <begin position="236"/>
        <end position="373"/>
    </location>
</feature>
<dbReference type="FunFam" id="3.30.230.10:FF:000032">
    <property type="entry name" value="mismatch repair endonuclease PMS2 isoform X2"/>
    <property type="match status" value="1"/>
</dbReference>
<dbReference type="InterPro" id="IPR002099">
    <property type="entry name" value="MutL/Mlh/PMS"/>
</dbReference>
<dbReference type="GO" id="GO:0030983">
    <property type="term" value="F:mismatched DNA binding"/>
    <property type="evidence" value="ECO:0007669"/>
    <property type="project" value="InterPro"/>
</dbReference>
<comment type="catalytic activity">
    <reaction evidence="10">
        <text>ATP + H2O = ADP + phosphate + H(+)</text>
        <dbReference type="Rhea" id="RHEA:13065"/>
        <dbReference type="ChEBI" id="CHEBI:15377"/>
        <dbReference type="ChEBI" id="CHEBI:15378"/>
        <dbReference type="ChEBI" id="CHEBI:30616"/>
        <dbReference type="ChEBI" id="CHEBI:43474"/>
        <dbReference type="ChEBI" id="CHEBI:456216"/>
    </reaction>
    <physiologicalReaction direction="left-to-right" evidence="10">
        <dbReference type="Rhea" id="RHEA:13066"/>
    </physiologicalReaction>
</comment>
<dbReference type="EMBL" id="JARPUR010000007">
    <property type="protein sequence ID" value="KAK4872638.1"/>
    <property type="molecule type" value="Genomic_DNA"/>
</dbReference>
<dbReference type="InterPro" id="IPR042121">
    <property type="entry name" value="MutL_C_regsub"/>
</dbReference>
<dbReference type="InterPro" id="IPR037198">
    <property type="entry name" value="MutL_C_sf"/>
</dbReference>
<dbReference type="Pfam" id="PF13589">
    <property type="entry name" value="HATPase_c_3"/>
    <property type="match status" value="1"/>
</dbReference>
<evidence type="ECO:0000256" key="12">
    <source>
        <dbReference type="ARBA" id="ARBA00077255"/>
    </source>
</evidence>
<evidence type="ECO:0000256" key="3">
    <source>
        <dbReference type="ARBA" id="ARBA00022722"/>
    </source>
</evidence>
<name>A0AAN7SKP0_9COLE</name>
<gene>
    <name evidence="17" type="ORF">RN001_014667</name>
</gene>
<evidence type="ECO:0000256" key="6">
    <source>
        <dbReference type="ARBA" id="ARBA00022763"/>
    </source>
</evidence>
<dbReference type="NCBIfam" id="TIGR00585">
    <property type="entry name" value="mutl"/>
    <property type="match status" value="1"/>
</dbReference>
<dbReference type="SMART" id="SM00853">
    <property type="entry name" value="MutL_C"/>
    <property type="match status" value="1"/>
</dbReference>
<dbReference type="GO" id="GO:0140664">
    <property type="term" value="F:ATP-dependent DNA damage sensor activity"/>
    <property type="evidence" value="ECO:0007669"/>
    <property type="project" value="InterPro"/>
</dbReference>
<evidence type="ECO:0000256" key="9">
    <source>
        <dbReference type="ARBA" id="ARBA00023242"/>
    </source>
</evidence>
<dbReference type="InterPro" id="IPR036890">
    <property type="entry name" value="HATPase_C_sf"/>
</dbReference>
<evidence type="ECO:0000256" key="2">
    <source>
        <dbReference type="ARBA" id="ARBA00006082"/>
    </source>
</evidence>
<keyword evidence="6" id="KW-0227">DNA damage</keyword>
<dbReference type="GO" id="GO:0016887">
    <property type="term" value="F:ATP hydrolysis activity"/>
    <property type="evidence" value="ECO:0007669"/>
    <property type="project" value="InterPro"/>
</dbReference>
<evidence type="ECO:0000313" key="17">
    <source>
        <dbReference type="EMBL" id="KAK4872638.1"/>
    </source>
</evidence>
<evidence type="ECO:0000256" key="4">
    <source>
        <dbReference type="ARBA" id="ARBA00022741"/>
    </source>
</evidence>
<protein>
    <recommendedName>
        <fullName evidence="11">Mismatch repair endonuclease PMS2</fullName>
    </recommendedName>
    <alternativeName>
        <fullName evidence="13">DNA mismatch repair protein PMS2</fullName>
    </alternativeName>
    <alternativeName>
        <fullName evidence="12">PMS1 protein homolog 2</fullName>
    </alternativeName>
</protein>
<dbReference type="FunFam" id="3.30.1370.100:FF:000001">
    <property type="entry name" value="Mismatch repair endonuclease pms1, putative"/>
    <property type="match status" value="1"/>
</dbReference>
<dbReference type="InterPro" id="IPR042120">
    <property type="entry name" value="MutL_C_dimsub"/>
</dbReference>
<feature type="region of interest" description="Disordered" evidence="14">
    <location>
        <begin position="1"/>
        <end position="23"/>
    </location>
</feature>
<reference evidence="18" key="1">
    <citation type="submission" date="2023-01" db="EMBL/GenBank/DDBJ databases">
        <title>Key to firefly adult light organ development and bioluminescence: homeobox transcription factors regulate luciferase expression and transportation to peroxisome.</title>
        <authorList>
            <person name="Fu X."/>
        </authorList>
    </citation>
    <scope>NUCLEOTIDE SEQUENCE [LARGE SCALE GENOMIC DNA]</scope>
</reference>
<keyword evidence="5" id="KW-0255">Endonuclease</keyword>
<dbReference type="InterPro" id="IPR020568">
    <property type="entry name" value="Ribosomal_Su5_D2-typ_SF"/>
</dbReference>
<dbReference type="SUPFAM" id="SSF118116">
    <property type="entry name" value="DNA mismatch repair protein MutL"/>
    <property type="match status" value="1"/>
</dbReference>
<evidence type="ECO:0000256" key="1">
    <source>
        <dbReference type="ARBA" id="ARBA00004123"/>
    </source>
</evidence>
<dbReference type="PANTHER" id="PTHR10073">
    <property type="entry name" value="DNA MISMATCH REPAIR PROTEIN MLH, PMS, MUTL"/>
    <property type="match status" value="1"/>
</dbReference>
<dbReference type="InterPro" id="IPR014762">
    <property type="entry name" value="DNA_mismatch_repair_CS"/>
</dbReference>
<comment type="caution">
    <text evidence="17">The sequence shown here is derived from an EMBL/GenBank/DDBJ whole genome shotgun (WGS) entry which is preliminary data.</text>
</comment>
<keyword evidence="9" id="KW-0539">Nucleus</keyword>
<organism evidence="17 18">
    <name type="scientific">Aquatica leii</name>
    <dbReference type="NCBI Taxonomy" id="1421715"/>
    <lineage>
        <taxon>Eukaryota</taxon>
        <taxon>Metazoa</taxon>
        <taxon>Ecdysozoa</taxon>
        <taxon>Arthropoda</taxon>
        <taxon>Hexapoda</taxon>
        <taxon>Insecta</taxon>
        <taxon>Pterygota</taxon>
        <taxon>Neoptera</taxon>
        <taxon>Endopterygota</taxon>
        <taxon>Coleoptera</taxon>
        <taxon>Polyphaga</taxon>
        <taxon>Elateriformia</taxon>
        <taxon>Elateroidea</taxon>
        <taxon>Lampyridae</taxon>
        <taxon>Luciolinae</taxon>
        <taxon>Aquatica</taxon>
    </lineage>
</organism>
<dbReference type="Gene3D" id="3.30.1540.20">
    <property type="entry name" value="MutL, C-terminal domain, dimerisation subdomain"/>
    <property type="match status" value="1"/>
</dbReference>
<dbReference type="GO" id="GO:0005524">
    <property type="term" value="F:ATP binding"/>
    <property type="evidence" value="ECO:0007669"/>
    <property type="project" value="UniProtKB-KW"/>
</dbReference>
<evidence type="ECO:0000313" key="18">
    <source>
        <dbReference type="Proteomes" id="UP001353858"/>
    </source>
</evidence>
<dbReference type="FunFam" id="3.30.565.10:FF:000014">
    <property type="entry name" value="Mismatch repair endonuclease pms1, putative"/>
    <property type="match status" value="1"/>
</dbReference>
<dbReference type="Pfam" id="PF01119">
    <property type="entry name" value="DNA_mis_repair"/>
    <property type="match status" value="1"/>
</dbReference>
<feature type="domain" description="MutL C-terminal dimerisation" evidence="15">
    <location>
        <begin position="575"/>
        <end position="720"/>
    </location>
</feature>
<keyword evidence="18" id="KW-1185">Reference proteome</keyword>
<dbReference type="PANTHER" id="PTHR10073:SF52">
    <property type="entry name" value="MISMATCH REPAIR ENDONUCLEASE PMS2"/>
    <property type="match status" value="1"/>
</dbReference>
<dbReference type="GO" id="GO:0006298">
    <property type="term" value="P:mismatch repair"/>
    <property type="evidence" value="ECO:0007669"/>
    <property type="project" value="InterPro"/>
</dbReference>
<evidence type="ECO:0000256" key="8">
    <source>
        <dbReference type="ARBA" id="ARBA00022840"/>
    </source>
</evidence>
<dbReference type="GO" id="GO:0004519">
    <property type="term" value="F:endonuclease activity"/>
    <property type="evidence" value="ECO:0007669"/>
    <property type="project" value="UniProtKB-KW"/>
</dbReference>
<dbReference type="InterPro" id="IPR014721">
    <property type="entry name" value="Ribsml_uS5_D2-typ_fold_subgr"/>
</dbReference>
<dbReference type="GO" id="GO:0032389">
    <property type="term" value="C:MutLalpha complex"/>
    <property type="evidence" value="ECO:0007669"/>
    <property type="project" value="TreeGrafter"/>
</dbReference>
<keyword evidence="3" id="KW-0540">Nuclease</keyword>
<keyword evidence="8" id="KW-0067">ATP-binding</keyword>
<dbReference type="Gene3D" id="3.30.1370.100">
    <property type="entry name" value="MutL, C-terminal domain, regulatory subdomain"/>
    <property type="match status" value="1"/>
</dbReference>
<dbReference type="SUPFAM" id="SSF54211">
    <property type="entry name" value="Ribosomal protein S5 domain 2-like"/>
    <property type="match status" value="1"/>
</dbReference>
<dbReference type="SMART" id="SM01340">
    <property type="entry name" value="DNA_mis_repair"/>
    <property type="match status" value="1"/>
</dbReference>
<dbReference type="Gene3D" id="3.30.230.10">
    <property type="match status" value="1"/>
</dbReference>
<dbReference type="AlphaFoldDB" id="A0AAN7SKP0"/>
<sequence length="760" mass="85648">MADTDDCVAETNTNPEREFENPDVIKPINSNTVHRICSGQVVLSLAIAVKELIENAIDANATNIEVRLKEYGSDLIEVNDNGTGVRQENFQALTLKHYTSKLKQFTDLESIGTLGFRGEALSSLCALSTLTITTRHSSAEHGTKICYDNGGKITSSVPAAREVGTTVTLENLFTSLPVRRKEFTKNLKKEFAKMCHLLYAYCLVSKGVKFTCTNQTKGSRAVVISTEGSSLVRENIISVFGTKQIQSVIEIDMIEPDEQILSDYKLHTISEEPLPFNFELIISSAVHGSGRSTSDRQFYYINDRPCEPHKITKLVNEVYKQFNSHQYPFVYLNVIMVKSFVDVNVTPDKRQIFLEKEKLLLATLKTSLLSGFKSCPSIYTEVSLLEKGTKRSIDSTECTTKKTLDVFRKSPKIKQESLIQPKLTESNVFKITVEETKSGDEERVFKKPKLVAEEKPDQSVVMEVVSAPKPAKLDEAEPKLTTDVVFLDKEPQVNDFKTVTLTKDESKADTSQRKYVTARASMSYIKELVESCRATKTQSDTKIRFRSQITPAANKTAEDELQKQITKDMFKKMEIIGQFNLGFIVTKLNNDLFIVDQHATDEKYNFEDLQLNTVIENQVLVNPSSMELSAANEELLIDNLDTFQKNGFKFLIDSTAPATKKVKLSAIPISKNYIFGKDDIEEMLFMMQEEVNVTACRPTRIRAMFASRACRKSVMIGCPLNQSDMRRLIDHMGEIDQPWNCPHGRPTIRHLVNLNLLESA</sequence>
<evidence type="ECO:0000256" key="10">
    <source>
        <dbReference type="ARBA" id="ARBA00048778"/>
    </source>
</evidence>
<dbReference type="Pfam" id="PF08676">
    <property type="entry name" value="MutL_C"/>
    <property type="match status" value="1"/>
</dbReference>
<dbReference type="PROSITE" id="PS00058">
    <property type="entry name" value="DNA_MISMATCH_REPAIR_1"/>
    <property type="match status" value="1"/>
</dbReference>
<dbReference type="FunFam" id="3.30.1540.20:FF:000019">
    <property type="entry name" value="PMS1 homolog 2, mismatch repair system component"/>
    <property type="match status" value="1"/>
</dbReference>